<gene>
    <name evidence="2" type="ORF">UFOPK3401_00874</name>
</gene>
<name>A0A6J7DV48_9ZZZZ</name>
<accession>A0A6J7DV48</accession>
<feature type="region of interest" description="Disordered" evidence="1">
    <location>
        <begin position="1"/>
        <end position="111"/>
    </location>
</feature>
<feature type="region of interest" description="Disordered" evidence="1">
    <location>
        <begin position="133"/>
        <end position="173"/>
    </location>
</feature>
<feature type="compositionally biased region" description="Basic and acidic residues" evidence="1">
    <location>
        <begin position="157"/>
        <end position="173"/>
    </location>
</feature>
<feature type="compositionally biased region" description="Basic and acidic residues" evidence="1">
    <location>
        <begin position="39"/>
        <end position="52"/>
    </location>
</feature>
<protein>
    <submittedName>
        <fullName evidence="2">Unannotated protein</fullName>
    </submittedName>
</protein>
<sequence>MFALVSGGLGFDPRVERQQGEHDSGDDQGWKQDVPTDVVPKDHRFPVRDDSNRAVQPTDVPVRLGASSDLVGNVGTVEPNRVDGEHCAHQRDDARDDEEKPTGFSGVHREQREADNVFIGAAGAGELGVLLVPHQEQVSGQGSQQNSRDQQNVNRIQPRDEVSTGELATKEEG</sequence>
<feature type="compositionally biased region" description="Basic and acidic residues" evidence="1">
    <location>
        <begin position="13"/>
        <end position="30"/>
    </location>
</feature>
<feature type="compositionally biased region" description="Polar residues" evidence="1">
    <location>
        <begin position="136"/>
        <end position="155"/>
    </location>
</feature>
<evidence type="ECO:0000313" key="2">
    <source>
        <dbReference type="EMBL" id="CAB4872249.1"/>
    </source>
</evidence>
<organism evidence="2">
    <name type="scientific">freshwater metagenome</name>
    <dbReference type="NCBI Taxonomy" id="449393"/>
    <lineage>
        <taxon>unclassified sequences</taxon>
        <taxon>metagenomes</taxon>
        <taxon>ecological metagenomes</taxon>
    </lineage>
</organism>
<reference evidence="2" key="1">
    <citation type="submission" date="2020-05" db="EMBL/GenBank/DDBJ databases">
        <authorList>
            <person name="Chiriac C."/>
            <person name="Salcher M."/>
            <person name="Ghai R."/>
            <person name="Kavagutti S V."/>
        </authorList>
    </citation>
    <scope>NUCLEOTIDE SEQUENCE</scope>
</reference>
<evidence type="ECO:0000256" key="1">
    <source>
        <dbReference type="SAM" id="MobiDB-lite"/>
    </source>
</evidence>
<proteinExistence type="predicted"/>
<feature type="compositionally biased region" description="Basic and acidic residues" evidence="1">
    <location>
        <begin position="80"/>
        <end position="111"/>
    </location>
</feature>
<dbReference type="AlphaFoldDB" id="A0A6J7DV48"/>
<dbReference type="EMBL" id="CAFBLM010000035">
    <property type="protein sequence ID" value="CAB4872249.1"/>
    <property type="molecule type" value="Genomic_DNA"/>
</dbReference>